<keyword evidence="6" id="KW-1185">Reference proteome</keyword>
<dbReference type="AlphaFoldDB" id="A0A0K0DJ95"/>
<evidence type="ECO:0000313" key="7">
    <source>
        <dbReference type="WBParaSite" id="ACAC_0001145101-mRNA-1"/>
    </source>
</evidence>
<dbReference type="PROSITE" id="PS51450">
    <property type="entry name" value="LRR"/>
    <property type="match status" value="4"/>
</dbReference>
<evidence type="ECO:0000256" key="2">
    <source>
        <dbReference type="ARBA" id="ARBA00022729"/>
    </source>
</evidence>
<dbReference type="Pfam" id="PF13855">
    <property type="entry name" value="LRR_8"/>
    <property type="match status" value="2"/>
</dbReference>
<keyword evidence="5" id="KW-0472">Membrane</keyword>
<dbReference type="InterPro" id="IPR001611">
    <property type="entry name" value="Leu-rich_rpt"/>
</dbReference>
<dbReference type="InterPro" id="IPR032675">
    <property type="entry name" value="LRR_dom_sf"/>
</dbReference>
<protein>
    <submittedName>
        <fullName evidence="7">LRRCT domain-containing protein</fullName>
    </submittedName>
</protein>
<dbReference type="PANTHER" id="PTHR24373:SF392">
    <property type="entry name" value="NEPHROCAN"/>
    <property type="match status" value="1"/>
</dbReference>
<evidence type="ECO:0000256" key="5">
    <source>
        <dbReference type="SAM" id="Phobius"/>
    </source>
</evidence>
<evidence type="ECO:0000256" key="4">
    <source>
        <dbReference type="ARBA" id="ARBA00023180"/>
    </source>
</evidence>
<reference evidence="7" key="2">
    <citation type="submission" date="2017-02" db="UniProtKB">
        <authorList>
            <consortium name="WormBaseParasite"/>
        </authorList>
    </citation>
    <scope>IDENTIFICATION</scope>
</reference>
<keyword evidence="1" id="KW-0433">Leucine-rich repeat</keyword>
<keyword evidence="5" id="KW-1133">Transmembrane helix</keyword>
<sequence>MNDEVLILQEPCKCFNRGFDATVNGIMIGCYGKTLPQVSKALHLVNESFPEKVHIWNSHLTVIPSDMFDQVKPRYLSIERSFLALLRENALGAIGPRLHGLSLRNNNLKIVDRSVLQGLTSLLDLDLSGNRISSLKKGVFDLTPELRELSLNDNDIATIEDRTFSKLTSLERLSLSGNHIRVITKDMFYGLNSLEVLNLQNNQITSIDWSAFANLKQLRILDLGTNHVTNVELRGLENLQKLFLNNNSLNSLNSVSLRDLPSLILLSLDRNSISEIGDGDLSGLARSTRLESLTIAANNISQISQRAFSSVQHLSVLAIQNNQLTTLTKDGQPYLRTLRRLSTLLVSGNQLRSIGEEDLPRSLTVLAADHNLLENIDENAFKGMNLHKLFINNNKLPFLHPHTFDSISFETLEAIDVTSNAWQCVCGKEWLGDWLEKAGDSDVGDGVLGCLVTAARRCAVDPQVGISETRSVWVTVTASTLAVVSLLILVAIAFLYITDGKQRVVLTRPLIRRTDSDLHKLIPDLDTLIPHDIAPKRAHGMGDKKRVHFEEN</sequence>
<dbReference type="InterPro" id="IPR050328">
    <property type="entry name" value="Dev_Immune_Receptor"/>
</dbReference>
<dbReference type="Pfam" id="PF13306">
    <property type="entry name" value="LRR_5"/>
    <property type="match status" value="1"/>
</dbReference>
<dbReference type="PANTHER" id="PTHR24373">
    <property type="entry name" value="SLIT RELATED LEUCINE-RICH REPEAT NEURONAL PROTEIN"/>
    <property type="match status" value="1"/>
</dbReference>
<keyword evidence="4" id="KW-0325">Glycoprotein</keyword>
<dbReference type="InterPro" id="IPR003591">
    <property type="entry name" value="Leu-rich_rpt_typical-subtyp"/>
</dbReference>
<dbReference type="STRING" id="6313.A0A0K0DJ95"/>
<dbReference type="FunFam" id="3.80.10.10:FF:000770">
    <property type="entry name" value="Uncharacterized protein"/>
    <property type="match status" value="1"/>
</dbReference>
<evidence type="ECO:0000256" key="3">
    <source>
        <dbReference type="ARBA" id="ARBA00022737"/>
    </source>
</evidence>
<dbReference type="Gene3D" id="3.80.10.10">
    <property type="entry name" value="Ribonuclease Inhibitor"/>
    <property type="match status" value="3"/>
</dbReference>
<keyword evidence="3" id="KW-0677">Repeat</keyword>
<evidence type="ECO:0000313" key="6">
    <source>
        <dbReference type="Proteomes" id="UP000035642"/>
    </source>
</evidence>
<dbReference type="SUPFAM" id="SSF52058">
    <property type="entry name" value="L domain-like"/>
    <property type="match status" value="1"/>
</dbReference>
<accession>A0A0K0DJ95</accession>
<keyword evidence="5" id="KW-0812">Transmembrane</keyword>
<keyword evidence="2" id="KW-0732">Signal</keyword>
<proteinExistence type="predicted"/>
<name>A0A0K0DJ95_ANGCA</name>
<evidence type="ECO:0000256" key="1">
    <source>
        <dbReference type="ARBA" id="ARBA00022614"/>
    </source>
</evidence>
<dbReference type="SMART" id="SM00369">
    <property type="entry name" value="LRR_TYP"/>
    <property type="match status" value="13"/>
</dbReference>
<organism evidence="6 7">
    <name type="scientific">Angiostrongylus cantonensis</name>
    <name type="common">Rat lungworm</name>
    <dbReference type="NCBI Taxonomy" id="6313"/>
    <lineage>
        <taxon>Eukaryota</taxon>
        <taxon>Metazoa</taxon>
        <taxon>Ecdysozoa</taxon>
        <taxon>Nematoda</taxon>
        <taxon>Chromadorea</taxon>
        <taxon>Rhabditida</taxon>
        <taxon>Rhabditina</taxon>
        <taxon>Rhabditomorpha</taxon>
        <taxon>Strongyloidea</taxon>
        <taxon>Metastrongylidae</taxon>
        <taxon>Angiostrongylus</taxon>
    </lineage>
</organism>
<reference evidence="6" key="1">
    <citation type="submission" date="2012-09" db="EMBL/GenBank/DDBJ databases">
        <authorList>
            <person name="Martin A.A."/>
        </authorList>
    </citation>
    <scope>NUCLEOTIDE SEQUENCE</scope>
</reference>
<dbReference type="InterPro" id="IPR026906">
    <property type="entry name" value="LRR_5"/>
</dbReference>
<dbReference type="Proteomes" id="UP000035642">
    <property type="component" value="Unassembled WGS sequence"/>
</dbReference>
<dbReference type="WBParaSite" id="ACAC_0001145101-mRNA-1">
    <property type="protein sequence ID" value="ACAC_0001145101-mRNA-1"/>
    <property type="gene ID" value="ACAC_0001145101"/>
</dbReference>
<feature type="transmembrane region" description="Helical" evidence="5">
    <location>
        <begin position="472"/>
        <end position="498"/>
    </location>
</feature>
<dbReference type="PRINTS" id="PR00019">
    <property type="entry name" value="LEURICHRPT"/>
</dbReference>